<organism evidence="3 4">
    <name type="scientific">Candidatus Lucifugimonas marina</name>
    <dbReference type="NCBI Taxonomy" id="3038979"/>
    <lineage>
        <taxon>Bacteria</taxon>
        <taxon>Bacillati</taxon>
        <taxon>Chloroflexota</taxon>
        <taxon>Dehalococcoidia</taxon>
        <taxon>SAR202 cluster</taxon>
        <taxon>Candidatus Lucifugimonadales</taxon>
        <taxon>Candidatus Lucifugimonadaceae</taxon>
        <taxon>Candidatus Lucifugimonas</taxon>
    </lineage>
</organism>
<evidence type="ECO:0000313" key="3">
    <source>
        <dbReference type="EMBL" id="WFG38167.1"/>
    </source>
</evidence>
<gene>
    <name evidence="2" type="ORF">GKO46_06600</name>
    <name evidence="3" type="ORF">GKO48_00605</name>
</gene>
<accession>A0AAJ6CSD1</accession>
<evidence type="ECO:0000313" key="5">
    <source>
        <dbReference type="Proteomes" id="UP001321249"/>
    </source>
</evidence>
<keyword evidence="4" id="KW-1185">Reference proteome</keyword>
<reference evidence="3" key="2">
    <citation type="journal article" date="2023" name="Nat. Commun.">
        <title>Cultivation of marine bacteria of the SAR202 clade.</title>
        <authorList>
            <person name="Lim Y."/>
            <person name="Seo J.H."/>
            <person name="Giovannoni S.J."/>
            <person name="Kang I."/>
            <person name="Cho J.C."/>
        </authorList>
    </citation>
    <scope>NUCLEOTIDE SEQUENCE</scope>
    <source>
        <strain evidence="3">JH1073</strain>
    </source>
</reference>
<dbReference type="AlphaFoldDB" id="A0AAJ6CSD1"/>
<protein>
    <submittedName>
        <fullName evidence="3">MFS transporter</fullName>
    </submittedName>
</protein>
<dbReference type="SUPFAM" id="SSF103473">
    <property type="entry name" value="MFS general substrate transporter"/>
    <property type="match status" value="1"/>
</dbReference>
<keyword evidence="1" id="KW-1133">Transmembrane helix</keyword>
<feature type="transmembrane region" description="Helical" evidence="1">
    <location>
        <begin position="60"/>
        <end position="79"/>
    </location>
</feature>
<sequence length="419" mass="44544">MTSQTFTDSTITAPHGRPGLDALIVYAGRGLRDMGRGLIAVILAIYLAAIGLSIPQIGLVLGASLIGGFVLSLVVMFSANAISRKAWFVIISAITGAAILMLFITENVWLIGIASFFGSYAGSGMHWGPSLQLEQSSLTEVTNSQTRTRAFSNLSVSSAGGRAIGSALVGIATYLIGVRDWELIDAYKVLLAIYFGINILNAAIYLALSSAVESKASAGSLLVNPLKTPSRKPILKISSLFAVDSFSGGMIFDAFFALWMVDKYGMNEGTIAAIMIATQGLNLVSIWLAPSVAKRIGLLNTFVWTQVASNICLIAFAFAPGAAIAAGIWMLRGIFDEMDVPTRQSYMMALVPPEERTVMAGSANLGRGLGRMPSSTVTGFLWAGAYTVAPWLIGGGLKLAYDFAIYFSFRNVELPEESD</sequence>
<dbReference type="InterPro" id="IPR036259">
    <property type="entry name" value="MFS_trans_sf"/>
</dbReference>
<keyword evidence="1" id="KW-0472">Membrane</keyword>
<dbReference type="Proteomes" id="UP001219901">
    <property type="component" value="Chromosome"/>
</dbReference>
<feature type="transmembrane region" description="Helical" evidence="1">
    <location>
        <begin position="150"/>
        <end position="177"/>
    </location>
</feature>
<dbReference type="GO" id="GO:0022857">
    <property type="term" value="F:transmembrane transporter activity"/>
    <property type="evidence" value="ECO:0007669"/>
    <property type="project" value="InterPro"/>
</dbReference>
<feature type="transmembrane region" description="Helical" evidence="1">
    <location>
        <begin position="189"/>
        <end position="208"/>
    </location>
</feature>
<dbReference type="PANTHER" id="PTHR23520">
    <property type="entry name" value="TRANSPORTER, PUTATIVE (AFU_ORTHOLOGUE AFUA_3G04000)-RELATED"/>
    <property type="match status" value="1"/>
</dbReference>
<reference evidence="4" key="3">
    <citation type="submission" date="2023-06" db="EMBL/GenBank/DDBJ databases">
        <title>Pangenomics reveal diversification of enzyme families and niche specialization in globally abundant SAR202 bacteria.</title>
        <authorList>
            <person name="Saw J.H.W."/>
        </authorList>
    </citation>
    <scope>NUCLEOTIDE SEQUENCE [LARGE SCALE GENOMIC DNA]</scope>
    <source>
        <strain evidence="4">JH1073</strain>
    </source>
</reference>
<feature type="transmembrane region" description="Helical" evidence="1">
    <location>
        <begin position="37"/>
        <end position="54"/>
    </location>
</feature>
<feature type="transmembrane region" description="Helical" evidence="1">
    <location>
        <begin position="380"/>
        <end position="401"/>
    </location>
</feature>
<name>A0AAJ6CSD1_9CHLR</name>
<feature type="transmembrane region" description="Helical" evidence="1">
    <location>
        <begin position="237"/>
        <end position="259"/>
    </location>
</feature>
<feature type="transmembrane region" description="Helical" evidence="1">
    <location>
        <begin position="86"/>
        <end position="104"/>
    </location>
</feature>
<evidence type="ECO:0000256" key="1">
    <source>
        <dbReference type="SAM" id="Phobius"/>
    </source>
</evidence>
<reference evidence="4 5" key="1">
    <citation type="submission" date="2019-11" db="EMBL/GenBank/DDBJ databases">
        <authorList>
            <person name="Cho J.-C."/>
        </authorList>
    </citation>
    <scope>NUCLEOTIDE SEQUENCE [LARGE SCALE GENOMIC DNA]</scope>
    <source>
        <strain evidence="3 4">JH1073</strain>
        <strain evidence="2 5">JH702</strain>
    </source>
</reference>
<dbReference type="Pfam" id="PF07690">
    <property type="entry name" value="MFS_1"/>
    <property type="match status" value="1"/>
</dbReference>
<dbReference type="EMBL" id="WMBE01000002">
    <property type="protein sequence ID" value="MDG0866743.1"/>
    <property type="molecule type" value="Genomic_DNA"/>
</dbReference>
<evidence type="ECO:0000313" key="4">
    <source>
        <dbReference type="Proteomes" id="UP001219901"/>
    </source>
</evidence>
<dbReference type="PANTHER" id="PTHR23520:SF5">
    <property type="entry name" value="TRANSPORTER, PUTATIVE (AFU_ORTHOLOGUE AFUA_3G04000)-RELATED"/>
    <property type="match status" value="1"/>
</dbReference>
<dbReference type="Gene3D" id="1.20.1250.20">
    <property type="entry name" value="MFS general substrate transporter like domains"/>
    <property type="match status" value="1"/>
</dbReference>
<dbReference type="InterPro" id="IPR011701">
    <property type="entry name" value="MFS"/>
</dbReference>
<dbReference type="Proteomes" id="UP001321249">
    <property type="component" value="Unassembled WGS sequence"/>
</dbReference>
<evidence type="ECO:0000313" key="2">
    <source>
        <dbReference type="EMBL" id="MDG0866743.1"/>
    </source>
</evidence>
<proteinExistence type="predicted"/>
<feature type="transmembrane region" description="Helical" evidence="1">
    <location>
        <begin position="311"/>
        <end position="331"/>
    </location>
</feature>
<keyword evidence="1" id="KW-0812">Transmembrane</keyword>
<dbReference type="EMBL" id="CP046147">
    <property type="protein sequence ID" value="WFG38167.1"/>
    <property type="molecule type" value="Genomic_DNA"/>
</dbReference>
<dbReference type="RefSeq" id="WP_342824431.1">
    <property type="nucleotide sequence ID" value="NZ_CP046146.1"/>
</dbReference>
<feature type="transmembrane region" description="Helical" evidence="1">
    <location>
        <begin position="271"/>
        <end position="290"/>
    </location>
</feature>